<dbReference type="PANTHER" id="PTHR47326:SF1">
    <property type="entry name" value="HTH PSQ-TYPE DOMAIN-CONTAINING PROTEIN"/>
    <property type="match status" value="1"/>
</dbReference>
<reference evidence="1 2" key="1">
    <citation type="journal article" date="2023" name="Insect Mol. Biol.">
        <title>Genome sequencing provides insights into the evolution of gene families encoding plant cell wall-degrading enzymes in longhorned beetles.</title>
        <authorList>
            <person name="Shin N.R."/>
            <person name="Okamura Y."/>
            <person name="Kirsch R."/>
            <person name="Pauchet Y."/>
        </authorList>
    </citation>
    <scope>NUCLEOTIDE SEQUENCE [LARGE SCALE GENOMIC DNA]</scope>
    <source>
        <strain evidence="1">EAD_L_NR</strain>
    </source>
</reference>
<keyword evidence="2" id="KW-1185">Reference proteome</keyword>
<dbReference type="Proteomes" id="UP001159042">
    <property type="component" value="Unassembled WGS sequence"/>
</dbReference>
<organism evidence="1 2">
    <name type="scientific">Exocentrus adspersus</name>
    <dbReference type="NCBI Taxonomy" id="1586481"/>
    <lineage>
        <taxon>Eukaryota</taxon>
        <taxon>Metazoa</taxon>
        <taxon>Ecdysozoa</taxon>
        <taxon>Arthropoda</taxon>
        <taxon>Hexapoda</taxon>
        <taxon>Insecta</taxon>
        <taxon>Pterygota</taxon>
        <taxon>Neoptera</taxon>
        <taxon>Endopterygota</taxon>
        <taxon>Coleoptera</taxon>
        <taxon>Polyphaga</taxon>
        <taxon>Cucujiformia</taxon>
        <taxon>Chrysomeloidea</taxon>
        <taxon>Cerambycidae</taxon>
        <taxon>Lamiinae</taxon>
        <taxon>Acanthocinini</taxon>
        <taxon>Exocentrus</taxon>
    </lineage>
</organism>
<dbReference type="PANTHER" id="PTHR47326">
    <property type="entry name" value="TRANSPOSABLE ELEMENT TC3 TRANSPOSASE-LIKE PROTEIN"/>
    <property type="match status" value="1"/>
</dbReference>
<evidence type="ECO:0000313" key="1">
    <source>
        <dbReference type="EMBL" id="KAJ8916913.1"/>
    </source>
</evidence>
<protein>
    <submittedName>
        <fullName evidence="1">Uncharacterized protein</fullName>
    </submittedName>
</protein>
<sequence length="151" mass="17121">MVGYGDRIKSHDEACALFNREHPERARSTVNRLVSKYLETETVKDVKRVGRPEISEETKLNVLLEFQENPHCSTRQLGRNNNIDNSTVVKLFKREKFHPYKMAPVCPIPCLKTIAGDVFGDGSGVTCLLGDYRYNIILTVLQNVIANAKKK</sequence>
<gene>
    <name evidence="1" type="ORF">NQ315_013383</name>
</gene>
<evidence type="ECO:0000313" key="2">
    <source>
        <dbReference type="Proteomes" id="UP001159042"/>
    </source>
</evidence>
<name>A0AAV8VRM5_9CUCU</name>
<accession>A0AAV8VRM5</accession>
<dbReference type="EMBL" id="JANEYG010000038">
    <property type="protein sequence ID" value="KAJ8916913.1"/>
    <property type="molecule type" value="Genomic_DNA"/>
</dbReference>
<comment type="caution">
    <text evidence="1">The sequence shown here is derived from an EMBL/GenBank/DDBJ whole genome shotgun (WGS) entry which is preliminary data.</text>
</comment>
<proteinExistence type="predicted"/>
<dbReference type="AlphaFoldDB" id="A0AAV8VRM5"/>